<dbReference type="RefSeq" id="WP_150090795.1">
    <property type="nucleotide sequence ID" value="NZ_VWSF01000017.1"/>
</dbReference>
<sequence length="92" mass="10501">MKYIVFNLKEEAEAFCTMVDAALGYPKTYTLGAGAGVYQQAVQKTYSTYATPIKKYNAEKYAYPVTEANRHLIPAEKEMIEYLENWYPDGII</sequence>
<dbReference type="Proteomes" id="UP000323426">
    <property type="component" value="Unassembled WGS sequence"/>
</dbReference>
<proteinExistence type="predicted"/>
<comment type="caution">
    <text evidence="1">The sequence shown here is derived from an EMBL/GenBank/DDBJ whole genome shotgun (WGS) entry which is preliminary data.</text>
</comment>
<keyword evidence="2" id="KW-1185">Reference proteome</keyword>
<dbReference type="EMBL" id="VWSF01000017">
    <property type="protein sequence ID" value="KAA5542486.1"/>
    <property type="molecule type" value="Genomic_DNA"/>
</dbReference>
<name>A0A5M6D741_9BACT</name>
<evidence type="ECO:0000313" key="1">
    <source>
        <dbReference type="EMBL" id="KAA5542486.1"/>
    </source>
</evidence>
<reference evidence="1 2" key="1">
    <citation type="submission" date="2019-09" db="EMBL/GenBank/DDBJ databases">
        <title>Genome sequence and assembly of Adhaeribacter sp.</title>
        <authorList>
            <person name="Chhetri G."/>
        </authorList>
    </citation>
    <scope>NUCLEOTIDE SEQUENCE [LARGE SCALE GENOMIC DNA]</scope>
    <source>
        <strain evidence="1 2">DK36</strain>
    </source>
</reference>
<organism evidence="1 2">
    <name type="scientific">Adhaeribacter rhizoryzae</name>
    <dbReference type="NCBI Taxonomy" id="2607907"/>
    <lineage>
        <taxon>Bacteria</taxon>
        <taxon>Pseudomonadati</taxon>
        <taxon>Bacteroidota</taxon>
        <taxon>Cytophagia</taxon>
        <taxon>Cytophagales</taxon>
        <taxon>Hymenobacteraceae</taxon>
        <taxon>Adhaeribacter</taxon>
    </lineage>
</organism>
<evidence type="ECO:0000313" key="2">
    <source>
        <dbReference type="Proteomes" id="UP000323426"/>
    </source>
</evidence>
<accession>A0A5M6D741</accession>
<gene>
    <name evidence="1" type="ORF">F0145_18725</name>
</gene>
<protein>
    <submittedName>
        <fullName evidence="1">Uncharacterized protein</fullName>
    </submittedName>
</protein>
<dbReference type="AlphaFoldDB" id="A0A5M6D741"/>